<name>A0ABT4ICG9_9ACTO</name>
<dbReference type="InterPro" id="IPR016181">
    <property type="entry name" value="Acyl_CoA_acyltransferase"/>
</dbReference>
<dbReference type="CDD" id="cd04301">
    <property type="entry name" value="NAT_SF"/>
    <property type="match status" value="1"/>
</dbReference>
<comment type="caution">
    <text evidence="2">The sequence shown here is derived from an EMBL/GenBank/DDBJ whole genome shotgun (WGS) entry which is preliminary data.</text>
</comment>
<organism evidence="2 3">
    <name type="scientific">Actinomyces israelii</name>
    <dbReference type="NCBI Taxonomy" id="1659"/>
    <lineage>
        <taxon>Bacteria</taxon>
        <taxon>Bacillati</taxon>
        <taxon>Actinomycetota</taxon>
        <taxon>Actinomycetes</taxon>
        <taxon>Actinomycetales</taxon>
        <taxon>Actinomycetaceae</taxon>
        <taxon>Actinomyces</taxon>
    </lineage>
</organism>
<keyword evidence="2" id="KW-0012">Acyltransferase</keyword>
<gene>
    <name evidence="2" type="ORF">OHJ16_15540</name>
</gene>
<feature type="domain" description="N-acetyltransferase" evidence="1">
    <location>
        <begin position="7"/>
        <end position="212"/>
    </location>
</feature>
<evidence type="ECO:0000259" key="1">
    <source>
        <dbReference type="PROSITE" id="PS51186"/>
    </source>
</evidence>
<dbReference type="Pfam" id="PF00583">
    <property type="entry name" value="Acetyltransf_1"/>
    <property type="match status" value="1"/>
</dbReference>
<accession>A0ABT4ICG9</accession>
<evidence type="ECO:0000313" key="2">
    <source>
        <dbReference type="EMBL" id="MCZ0859447.1"/>
    </source>
</evidence>
<dbReference type="EMBL" id="JAPTMY010000054">
    <property type="protein sequence ID" value="MCZ0859447.1"/>
    <property type="molecule type" value="Genomic_DNA"/>
</dbReference>
<dbReference type="GO" id="GO:0016746">
    <property type="term" value="F:acyltransferase activity"/>
    <property type="evidence" value="ECO:0007669"/>
    <property type="project" value="UniProtKB-KW"/>
</dbReference>
<dbReference type="PROSITE" id="PS51186">
    <property type="entry name" value="GNAT"/>
    <property type="match status" value="1"/>
</dbReference>
<dbReference type="EC" id="2.3.1.-" evidence="2"/>
<evidence type="ECO:0000313" key="3">
    <source>
        <dbReference type="Proteomes" id="UP001072034"/>
    </source>
</evidence>
<keyword evidence="3" id="KW-1185">Reference proteome</keyword>
<dbReference type="Gene3D" id="3.40.630.30">
    <property type="match status" value="2"/>
</dbReference>
<dbReference type="Proteomes" id="UP001072034">
    <property type="component" value="Unassembled WGS sequence"/>
</dbReference>
<protein>
    <submittedName>
        <fullName evidence="2">GNAT family N-acetyltransferase</fullName>
        <ecNumber evidence="2">2.3.1.-</ecNumber>
    </submittedName>
</protein>
<proteinExistence type="predicted"/>
<dbReference type="RefSeq" id="WP_268918654.1">
    <property type="nucleotide sequence ID" value="NZ_JAPTMY010000054.1"/>
</dbReference>
<sequence>MTRREAITYRPYEDRDAEGVMAIINDAFHIHRYTRRRYLERSALEVYLDECLQGSSYARVAVLDGKVVGVMMGRVRGEPLLPGRVRRRVRITAGRAWLLTVGLPQWRTLRFFFSFERTYEELREDVRQAGTWALSDEVTLFAVHTVARGRGVGTHLYRGLMSHLRERGRTEIFLYTDELCTYRFYERAGLVRAAERSLDLEVPGLPKAVGVYLYAGPAPGA</sequence>
<keyword evidence="2" id="KW-0808">Transferase</keyword>
<reference evidence="2" key="1">
    <citation type="submission" date="2022-10" db="EMBL/GenBank/DDBJ databases">
        <title>Genome sequence of Actinomyces israelii ATCC 10048.</title>
        <authorList>
            <person name="Watt R.M."/>
            <person name="Tong W.M."/>
        </authorList>
    </citation>
    <scope>NUCLEOTIDE SEQUENCE</scope>
    <source>
        <strain evidence="2">ATCC 10048</strain>
    </source>
</reference>
<dbReference type="SUPFAM" id="SSF55729">
    <property type="entry name" value="Acyl-CoA N-acyltransferases (Nat)"/>
    <property type="match status" value="1"/>
</dbReference>
<dbReference type="InterPro" id="IPR000182">
    <property type="entry name" value="GNAT_dom"/>
</dbReference>